<dbReference type="PANTHER" id="PTHR45947">
    <property type="entry name" value="SULFOQUINOVOSYL TRANSFERASE SQD2"/>
    <property type="match status" value="1"/>
</dbReference>
<dbReference type="SUPFAM" id="SSF53756">
    <property type="entry name" value="UDP-Glycosyltransferase/glycogen phosphorylase"/>
    <property type="match status" value="1"/>
</dbReference>
<evidence type="ECO:0000313" key="4">
    <source>
        <dbReference type="Proteomes" id="UP000263012"/>
    </source>
</evidence>
<keyword evidence="4" id="KW-1185">Reference proteome</keyword>
<keyword evidence="3" id="KW-0808">Transferase</keyword>
<dbReference type="CDD" id="cd03801">
    <property type="entry name" value="GT4_PimA-like"/>
    <property type="match status" value="1"/>
</dbReference>
<feature type="domain" description="Glycosyl transferase family 1" evidence="1">
    <location>
        <begin position="221"/>
        <end position="366"/>
    </location>
</feature>
<dbReference type="PANTHER" id="PTHR45947:SF3">
    <property type="entry name" value="SULFOQUINOVOSYL TRANSFERASE SQD2"/>
    <property type="match status" value="1"/>
</dbReference>
<dbReference type="InterPro" id="IPR001296">
    <property type="entry name" value="Glyco_trans_1"/>
</dbReference>
<dbReference type="InterPro" id="IPR028098">
    <property type="entry name" value="Glyco_trans_4-like_N"/>
</dbReference>
<dbReference type="Pfam" id="PF13439">
    <property type="entry name" value="Glyco_transf_4"/>
    <property type="match status" value="1"/>
</dbReference>
<dbReference type="Gene3D" id="3.40.50.2000">
    <property type="entry name" value="Glycogen Phosphorylase B"/>
    <property type="match status" value="2"/>
</dbReference>
<dbReference type="KEGG" id="hdf:AArcSl_2962"/>
<feature type="domain" description="Glycosyltransferase subfamily 4-like N-terminal" evidence="2">
    <location>
        <begin position="50"/>
        <end position="213"/>
    </location>
</feature>
<evidence type="ECO:0000313" key="3">
    <source>
        <dbReference type="EMBL" id="AUX10573.1"/>
    </source>
</evidence>
<reference evidence="4" key="1">
    <citation type="submission" date="2017-11" db="EMBL/GenBank/DDBJ databases">
        <title>Phenotypic and genomic properties of facultatively anaerobic sulfur-reducing natronoarchaea from hypersaline soda lakes.</title>
        <authorList>
            <person name="Sorokin D.Y."/>
            <person name="Kublanov I.V."/>
            <person name="Roman P."/>
            <person name="Sinninghe Damste J.S."/>
            <person name="Golyshin P.N."/>
            <person name="Rojo D."/>
            <person name="Ciordia S."/>
            <person name="Mena M.D.C."/>
            <person name="Ferrer M."/>
            <person name="Messina E."/>
            <person name="Smedile F."/>
            <person name="La Spada G."/>
            <person name="La Cono V."/>
            <person name="Yakimov M.M."/>
        </authorList>
    </citation>
    <scope>NUCLEOTIDE SEQUENCE [LARGE SCALE GENOMIC DNA]</scope>
    <source>
        <strain evidence="4">AArc-Sl</strain>
    </source>
</reference>
<organism evidence="3 4">
    <name type="scientific">Halalkaliarchaeum desulfuricum</name>
    <dbReference type="NCBI Taxonomy" id="2055893"/>
    <lineage>
        <taxon>Archaea</taxon>
        <taxon>Methanobacteriati</taxon>
        <taxon>Methanobacteriota</taxon>
        <taxon>Stenosarchaea group</taxon>
        <taxon>Halobacteria</taxon>
        <taxon>Halobacteriales</taxon>
        <taxon>Haloferacaceae</taxon>
        <taxon>Halalkaliarchaeum</taxon>
    </lineage>
</organism>
<dbReference type="InterPro" id="IPR050194">
    <property type="entry name" value="Glycosyltransferase_grp1"/>
</dbReference>
<dbReference type="AlphaFoldDB" id="A0A343TNA1"/>
<evidence type="ECO:0000259" key="2">
    <source>
        <dbReference type="Pfam" id="PF13439"/>
    </source>
</evidence>
<name>A0A343TNA1_9EURY</name>
<protein>
    <submittedName>
        <fullName evidence="3">Glycosyl transferase family 1</fullName>
    </submittedName>
</protein>
<dbReference type="EMBL" id="CP025066">
    <property type="protein sequence ID" value="AUX10573.1"/>
    <property type="molecule type" value="Genomic_DNA"/>
</dbReference>
<accession>A0A343TNA1</accession>
<evidence type="ECO:0000259" key="1">
    <source>
        <dbReference type="Pfam" id="PF00534"/>
    </source>
</evidence>
<sequence length="398" mass="43875">MSAERCLLASYVRPQAVQPGIGVLLYLGPESIGRMRILRVAPWLYPDTKGGGQYHVHAMSRDQAAMGHDVTVVTIRHDESLPRVEERDGYTVRRFDSIASPLGNEVSPGLARYLAAADGFDVMHAHSHYYLTTNLAALKRRLGDIPLALTNHGLYSQSAPERVFRWYLKTLGRWTFNQADVVFCYTETDRDRVRELGVTSRIEVVSNGIDTERFTPAGPESELIDASGPVVLFVGRFAEGKRPWIAVEAFAEVLDEYPDAELYLCGDGPLRADLEAQVRELGIGESVTFLGHVPYDEMPKVYRSGDVLVLPSRAEGVPRTVLEAMASGVRVVMNDLDHVREVLRDQDRGVDEATPESFARAVTDVLGSATDGEAGAGGHRWGETVERTTSMLEGICKS</sequence>
<dbReference type="Pfam" id="PF00534">
    <property type="entry name" value="Glycos_transf_1"/>
    <property type="match status" value="1"/>
</dbReference>
<gene>
    <name evidence="3" type="ORF">AArcSl_2962</name>
</gene>
<dbReference type="GO" id="GO:0016757">
    <property type="term" value="F:glycosyltransferase activity"/>
    <property type="evidence" value="ECO:0007669"/>
    <property type="project" value="TreeGrafter"/>
</dbReference>
<proteinExistence type="predicted"/>
<dbReference type="Proteomes" id="UP000263012">
    <property type="component" value="Chromosome"/>
</dbReference>